<name>A0A9P6WYT5_RHIOR</name>
<keyword evidence="2" id="KW-1185">Reference proteome</keyword>
<evidence type="ECO:0000313" key="1">
    <source>
        <dbReference type="EMBL" id="KAG1301312.1"/>
    </source>
</evidence>
<accession>A0A9P6WYT5</accession>
<gene>
    <name evidence="1" type="ORF">G6F64_011918</name>
</gene>
<organism evidence="1 2">
    <name type="scientific">Rhizopus oryzae</name>
    <name type="common">Mucormycosis agent</name>
    <name type="synonym">Rhizopus arrhizus var. delemar</name>
    <dbReference type="NCBI Taxonomy" id="64495"/>
    <lineage>
        <taxon>Eukaryota</taxon>
        <taxon>Fungi</taxon>
        <taxon>Fungi incertae sedis</taxon>
        <taxon>Mucoromycota</taxon>
        <taxon>Mucoromycotina</taxon>
        <taxon>Mucoromycetes</taxon>
        <taxon>Mucorales</taxon>
        <taxon>Mucorineae</taxon>
        <taxon>Rhizopodaceae</taxon>
        <taxon>Rhizopus</taxon>
    </lineage>
</organism>
<dbReference type="AlphaFoldDB" id="A0A9P6WYT5"/>
<protein>
    <submittedName>
        <fullName evidence="1">Uncharacterized protein</fullName>
    </submittedName>
</protein>
<evidence type="ECO:0000313" key="2">
    <source>
        <dbReference type="Proteomes" id="UP000716291"/>
    </source>
</evidence>
<dbReference type="EMBL" id="JAANQT010003197">
    <property type="protein sequence ID" value="KAG1301312.1"/>
    <property type="molecule type" value="Genomic_DNA"/>
</dbReference>
<dbReference type="Proteomes" id="UP000716291">
    <property type="component" value="Unassembled WGS sequence"/>
</dbReference>
<comment type="caution">
    <text evidence="1">The sequence shown here is derived from an EMBL/GenBank/DDBJ whole genome shotgun (WGS) entry which is preliminary data.</text>
</comment>
<sequence>MKESPFGVTYIYGTTYLEPVVIAKSIIVKNTYKYKHYPETPPGSPNLNPIKNEIDIVDENNNDTDGSVISVASSKSSTDAVNYSMESILDTAKYIFTKHDPNNNELLQHIYSLRQFSLLLNKHKDHFGVQTQKKVSRNKLPCFKEHIQNSDGEWINIGYVRKSPADESGETRDILVRKMVSKLINIGFCEKIYVSSCSSAQYPIFKRDFEIEHKYGDGNTQDFL</sequence>
<proteinExistence type="predicted"/>
<reference evidence="1" key="1">
    <citation type="journal article" date="2020" name="Microb. Genom.">
        <title>Genetic diversity of clinical and environmental Mucorales isolates obtained from an investigation of mucormycosis cases among solid organ transplant recipients.</title>
        <authorList>
            <person name="Nguyen M.H."/>
            <person name="Kaul D."/>
            <person name="Muto C."/>
            <person name="Cheng S.J."/>
            <person name="Richter R.A."/>
            <person name="Bruno V.M."/>
            <person name="Liu G."/>
            <person name="Beyhan S."/>
            <person name="Sundermann A.J."/>
            <person name="Mounaud S."/>
            <person name="Pasculle A.W."/>
            <person name="Nierman W.C."/>
            <person name="Driscoll E."/>
            <person name="Cumbie R."/>
            <person name="Clancy C.J."/>
            <person name="Dupont C.L."/>
        </authorList>
    </citation>
    <scope>NUCLEOTIDE SEQUENCE</scope>
    <source>
        <strain evidence="1">GL11</strain>
    </source>
</reference>